<evidence type="ECO:0000313" key="1">
    <source>
        <dbReference type="EMBL" id="ODR99155.1"/>
    </source>
</evidence>
<comment type="caution">
    <text evidence="1">The sequence shown here is derived from an EMBL/GenBank/DDBJ whole genome shotgun (WGS) entry which is preliminary data.</text>
</comment>
<sequence length="177" mass="19837">MAGKTENNTYGGGVTVSFGAKFARSDQFKTVFREGMALVEAAAAYLDGDGRKEARQLKPPHSLAYATESMRLTTRLMQLASWLLIRRAVTEGELTPEQAVEEQRKIKLPVEDSRPVRDLEVLPPRLQALIEDSIKLQEHVARLDQLMDFKQPEPEEAHHPVGAHFSRLQAAFGQEID</sequence>
<protein>
    <recommendedName>
        <fullName evidence="3">Regulator of CtrA degradation</fullName>
    </recommendedName>
</protein>
<dbReference type="Gene3D" id="1.10.8.930">
    <property type="entry name" value="Protein of unknown function DUF1465"/>
    <property type="match status" value="1"/>
</dbReference>
<organism evidence="1 2">
    <name type="scientific">Methyloceanibacter methanicus</name>
    <dbReference type="NCBI Taxonomy" id="1774968"/>
    <lineage>
        <taxon>Bacteria</taxon>
        <taxon>Pseudomonadati</taxon>
        <taxon>Pseudomonadota</taxon>
        <taxon>Alphaproteobacteria</taxon>
        <taxon>Hyphomicrobiales</taxon>
        <taxon>Hyphomicrobiaceae</taxon>
        <taxon>Methyloceanibacter</taxon>
    </lineage>
</organism>
<name>A0A1E3W019_9HYPH</name>
<dbReference type="Proteomes" id="UP000094501">
    <property type="component" value="Unassembled WGS sequence"/>
</dbReference>
<keyword evidence="2" id="KW-1185">Reference proteome</keyword>
<dbReference type="InterPro" id="IPR010848">
    <property type="entry name" value="DUF1465"/>
</dbReference>
<proteinExistence type="predicted"/>
<dbReference type="AlphaFoldDB" id="A0A1E3W019"/>
<gene>
    <name evidence="1" type="ORF">AUC68_03765</name>
</gene>
<evidence type="ECO:0000313" key="2">
    <source>
        <dbReference type="Proteomes" id="UP000094501"/>
    </source>
</evidence>
<dbReference type="RefSeq" id="WP_069437096.1">
    <property type="nucleotide sequence ID" value="NZ_LPWG01000011.1"/>
</dbReference>
<dbReference type="Pfam" id="PF07323">
    <property type="entry name" value="DUF1465"/>
    <property type="match status" value="1"/>
</dbReference>
<dbReference type="InterPro" id="IPR038301">
    <property type="entry name" value="AraC-like_sf"/>
</dbReference>
<reference evidence="1 2" key="1">
    <citation type="journal article" date="2016" name="Environ. Microbiol.">
        <title>New Methyloceanibacter diversity from North Sea sediments includes methanotroph containing solely the soluble methane monooxygenase.</title>
        <authorList>
            <person name="Vekeman B."/>
            <person name="Kerckhof F.M."/>
            <person name="Cremers G."/>
            <person name="de Vos P."/>
            <person name="Vandamme P."/>
            <person name="Boon N."/>
            <person name="Op den Camp H.J."/>
            <person name="Heylen K."/>
        </authorList>
    </citation>
    <scope>NUCLEOTIDE SEQUENCE [LARGE SCALE GENOMIC DNA]</scope>
    <source>
        <strain evidence="1 2">R-67174</strain>
    </source>
</reference>
<dbReference type="EMBL" id="LPWG01000011">
    <property type="protein sequence ID" value="ODR99155.1"/>
    <property type="molecule type" value="Genomic_DNA"/>
</dbReference>
<accession>A0A1E3W019</accession>
<dbReference type="STRING" id="1774968.AUC68_03765"/>
<dbReference type="OrthoDB" id="9799531at2"/>
<evidence type="ECO:0008006" key="3">
    <source>
        <dbReference type="Google" id="ProtNLM"/>
    </source>
</evidence>